<sequence length="453" mass="50775">MKKIFKILLITVGTLLGLVLVIFLVCFQKLDDTPLEQTAHFKKWQEIKTAFKSNAIESQSSIKVAWAKVNITPPQPIALAGYGKRQGKSYDKVQDSVYVRVVAIEHASQSTFLLSADMLIVPPNVTKLFYANLNKIGIDSSQVHISAIHSHNSIGTWGSSLTGELFAGKYNPEMEITLAAKFTEAVLAAKEDLMEGSISYGEINDIFDIRNRLGEVPNPEVDPEIRALTFNRTDGKKAILVTYGAHSTVMDSKNISLSRDYSGMLVDSLEHHNYEFAMYMAGAVGSMGPVENGKDDFEELKHQSGGVFSHITDILWQPVFNEKKIVESYLLPLPLREPNPKIFKNWGLRPWMFKKFFGDYPVNVKATRIGNVILIGMPCDFSGEMMNELDDYAKSKGYNLIVTSFNGGYMGYVTDEKRFDEDLYESTTMAWYGNQNGVYFSQVVKDLVDKIGE</sequence>
<comment type="caution">
    <text evidence="3">The sequence shown here is derived from an EMBL/GenBank/DDBJ whole genome shotgun (WGS) entry which is preliminary data.</text>
</comment>
<accession>A0ABV7YVC8</accession>
<protein>
    <submittedName>
        <fullName evidence="3">Neutral/alkaline non-lysosomal ceramidase N-terminal domain-containing protein</fullName>
    </submittedName>
</protein>
<evidence type="ECO:0000313" key="3">
    <source>
        <dbReference type="EMBL" id="MFC3810173.1"/>
    </source>
</evidence>
<proteinExistence type="predicted"/>
<keyword evidence="1" id="KW-1133">Transmembrane helix</keyword>
<organism evidence="3 4">
    <name type="scientific">Lacihabitans lacunae</name>
    <dbReference type="NCBI Taxonomy" id="1028214"/>
    <lineage>
        <taxon>Bacteria</taxon>
        <taxon>Pseudomonadati</taxon>
        <taxon>Bacteroidota</taxon>
        <taxon>Cytophagia</taxon>
        <taxon>Cytophagales</taxon>
        <taxon>Leadbetterellaceae</taxon>
        <taxon>Lacihabitans</taxon>
    </lineage>
</organism>
<keyword evidence="1" id="KW-0472">Membrane</keyword>
<dbReference type="EMBL" id="JBHRYQ010000001">
    <property type="protein sequence ID" value="MFC3810173.1"/>
    <property type="molecule type" value="Genomic_DNA"/>
</dbReference>
<feature type="domain" description="Neutral/alkaline non-lysosomal ceramidase N-terminal" evidence="2">
    <location>
        <begin position="71"/>
        <end position="273"/>
    </location>
</feature>
<evidence type="ECO:0000313" key="4">
    <source>
        <dbReference type="Proteomes" id="UP001595616"/>
    </source>
</evidence>
<dbReference type="RefSeq" id="WP_379836068.1">
    <property type="nucleotide sequence ID" value="NZ_JBHRYQ010000001.1"/>
</dbReference>
<dbReference type="InterPro" id="IPR031329">
    <property type="entry name" value="NEUT/ALK_ceramidase_N"/>
</dbReference>
<dbReference type="Pfam" id="PF04734">
    <property type="entry name" value="Ceramidase_alk"/>
    <property type="match status" value="1"/>
</dbReference>
<keyword evidence="4" id="KW-1185">Reference proteome</keyword>
<reference evidence="4" key="1">
    <citation type="journal article" date="2019" name="Int. J. Syst. Evol. Microbiol.">
        <title>The Global Catalogue of Microorganisms (GCM) 10K type strain sequencing project: providing services to taxonomists for standard genome sequencing and annotation.</title>
        <authorList>
            <consortium name="The Broad Institute Genomics Platform"/>
            <consortium name="The Broad Institute Genome Sequencing Center for Infectious Disease"/>
            <person name="Wu L."/>
            <person name="Ma J."/>
        </authorList>
    </citation>
    <scope>NUCLEOTIDE SEQUENCE [LARGE SCALE GENOMIC DNA]</scope>
    <source>
        <strain evidence="4">CECT 7956</strain>
    </source>
</reference>
<gene>
    <name evidence="3" type="ORF">ACFOOI_05875</name>
</gene>
<name>A0ABV7YVC8_9BACT</name>
<feature type="transmembrane region" description="Helical" evidence="1">
    <location>
        <begin position="7"/>
        <end position="25"/>
    </location>
</feature>
<dbReference type="Proteomes" id="UP001595616">
    <property type="component" value="Unassembled WGS sequence"/>
</dbReference>
<evidence type="ECO:0000259" key="2">
    <source>
        <dbReference type="Pfam" id="PF04734"/>
    </source>
</evidence>
<keyword evidence="1" id="KW-0812">Transmembrane</keyword>
<evidence type="ECO:0000256" key="1">
    <source>
        <dbReference type="SAM" id="Phobius"/>
    </source>
</evidence>